<dbReference type="AlphaFoldDB" id="A0A974CUY4"/>
<evidence type="ECO:0000313" key="1">
    <source>
        <dbReference type="EMBL" id="OCT79242.1"/>
    </source>
</evidence>
<name>A0A974CUY4_XENLA</name>
<sequence length="78" mass="9027">MSAKQKMVQHTHLYTLVPELQLSIYMYTGHHLPYSFFIPFYGTPQATNKQSKIIGESSDMCFYKEEYYVCPTASTFTG</sequence>
<dbReference type="Proteomes" id="UP000694892">
    <property type="component" value="Chromosome 5L"/>
</dbReference>
<accession>A0A974CUY4</accession>
<gene>
    <name evidence="1" type="ORF">XELAEV_18026051mg</name>
</gene>
<evidence type="ECO:0000313" key="2">
    <source>
        <dbReference type="Proteomes" id="UP000694892"/>
    </source>
</evidence>
<dbReference type="EMBL" id="CM004474">
    <property type="protein sequence ID" value="OCT79242.1"/>
    <property type="molecule type" value="Genomic_DNA"/>
</dbReference>
<proteinExistence type="predicted"/>
<reference evidence="2" key="1">
    <citation type="journal article" date="2016" name="Nature">
        <title>Genome evolution in the allotetraploid frog Xenopus laevis.</title>
        <authorList>
            <person name="Session A.M."/>
            <person name="Uno Y."/>
            <person name="Kwon T."/>
            <person name="Chapman J.A."/>
            <person name="Toyoda A."/>
            <person name="Takahashi S."/>
            <person name="Fukui A."/>
            <person name="Hikosaka A."/>
            <person name="Suzuki A."/>
            <person name="Kondo M."/>
            <person name="van Heeringen S.J."/>
            <person name="Quigley I."/>
            <person name="Heinz S."/>
            <person name="Ogino H."/>
            <person name="Ochi H."/>
            <person name="Hellsten U."/>
            <person name="Lyons J.B."/>
            <person name="Simakov O."/>
            <person name="Putnam N."/>
            <person name="Stites J."/>
            <person name="Kuroki Y."/>
            <person name="Tanaka T."/>
            <person name="Michiue T."/>
            <person name="Watanabe M."/>
            <person name="Bogdanovic O."/>
            <person name="Lister R."/>
            <person name="Georgiou G."/>
            <person name="Paranjpe S.S."/>
            <person name="van Kruijsbergen I."/>
            <person name="Shu S."/>
            <person name="Carlson J."/>
            <person name="Kinoshita T."/>
            <person name="Ohta Y."/>
            <person name="Mawaribuchi S."/>
            <person name="Jenkins J."/>
            <person name="Grimwood J."/>
            <person name="Schmutz J."/>
            <person name="Mitros T."/>
            <person name="Mozaffari S.V."/>
            <person name="Suzuki Y."/>
            <person name="Haramoto Y."/>
            <person name="Yamamoto T.S."/>
            <person name="Takagi C."/>
            <person name="Heald R."/>
            <person name="Miller K."/>
            <person name="Haudenschild C."/>
            <person name="Kitzman J."/>
            <person name="Nakayama T."/>
            <person name="Izutsu Y."/>
            <person name="Robert J."/>
            <person name="Fortriede J."/>
            <person name="Burns K."/>
            <person name="Lotay V."/>
            <person name="Karimi K."/>
            <person name="Yasuoka Y."/>
            <person name="Dichmann D.S."/>
            <person name="Flajnik M.F."/>
            <person name="Houston D.W."/>
            <person name="Shendure J."/>
            <person name="DuPasquier L."/>
            <person name="Vize P.D."/>
            <person name="Zorn A.M."/>
            <person name="Ito M."/>
            <person name="Marcotte E.M."/>
            <person name="Wallingford J.B."/>
            <person name="Ito Y."/>
            <person name="Asashima M."/>
            <person name="Ueno N."/>
            <person name="Matsuda Y."/>
            <person name="Veenstra G.J."/>
            <person name="Fujiyama A."/>
            <person name="Harland R.M."/>
            <person name="Taira M."/>
            <person name="Rokhsar D.S."/>
        </authorList>
    </citation>
    <scope>NUCLEOTIDE SEQUENCE [LARGE SCALE GENOMIC DNA]</scope>
    <source>
        <strain evidence="2">J</strain>
    </source>
</reference>
<organism evidence="1 2">
    <name type="scientific">Xenopus laevis</name>
    <name type="common">African clawed frog</name>
    <dbReference type="NCBI Taxonomy" id="8355"/>
    <lineage>
        <taxon>Eukaryota</taxon>
        <taxon>Metazoa</taxon>
        <taxon>Chordata</taxon>
        <taxon>Craniata</taxon>
        <taxon>Vertebrata</taxon>
        <taxon>Euteleostomi</taxon>
        <taxon>Amphibia</taxon>
        <taxon>Batrachia</taxon>
        <taxon>Anura</taxon>
        <taxon>Pipoidea</taxon>
        <taxon>Pipidae</taxon>
        <taxon>Xenopodinae</taxon>
        <taxon>Xenopus</taxon>
        <taxon>Xenopus</taxon>
    </lineage>
</organism>
<protein>
    <submittedName>
        <fullName evidence="1">Uncharacterized protein</fullName>
    </submittedName>
</protein>